<evidence type="ECO:0000313" key="3">
    <source>
        <dbReference type="Proteomes" id="UP000324222"/>
    </source>
</evidence>
<keyword evidence="3" id="KW-1185">Reference proteome</keyword>
<feature type="compositionally biased region" description="Basic and acidic residues" evidence="1">
    <location>
        <begin position="42"/>
        <end position="56"/>
    </location>
</feature>
<reference evidence="2 3" key="1">
    <citation type="submission" date="2019-05" db="EMBL/GenBank/DDBJ databases">
        <title>Another draft genome of Portunus trituberculatus and its Hox gene families provides insights of decapod evolution.</title>
        <authorList>
            <person name="Jeong J.-H."/>
            <person name="Song I."/>
            <person name="Kim S."/>
            <person name="Choi T."/>
            <person name="Kim D."/>
            <person name="Ryu S."/>
            <person name="Kim W."/>
        </authorList>
    </citation>
    <scope>NUCLEOTIDE SEQUENCE [LARGE SCALE GENOMIC DNA]</scope>
    <source>
        <tissue evidence="2">Muscle</tissue>
    </source>
</reference>
<name>A0A5B7H3I6_PORTR</name>
<evidence type="ECO:0000256" key="1">
    <source>
        <dbReference type="SAM" id="MobiDB-lite"/>
    </source>
</evidence>
<proteinExistence type="predicted"/>
<sequence>MSEECVLPDSPTDFLPDTLPSLTSPSPLGQPSPSPASQPLPSDHEVLPLPEAERGKPPYPSVPRPRLGTDGHLRDTGSQPPLQQTNRKRPARLGCRTASVRAGIAEEVKSSRIKYSSCRRQGHSREECPKRITCEYCQGRFHSAQSCGE</sequence>
<accession>A0A5B7H3I6</accession>
<evidence type="ECO:0000313" key="2">
    <source>
        <dbReference type="EMBL" id="MPC64446.1"/>
    </source>
</evidence>
<organism evidence="2 3">
    <name type="scientific">Portunus trituberculatus</name>
    <name type="common">Swimming crab</name>
    <name type="synonym">Neptunus trituberculatus</name>
    <dbReference type="NCBI Taxonomy" id="210409"/>
    <lineage>
        <taxon>Eukaryota</taxon>
        <taxon>Metazoa</taxon>
        <taxon>Ecdysozoa</taxon>
        <taxon>Arthropoda</taxon>
        <taxon>Crustacea</taxon>
        <taxon>Multicrustacea</taxon>
        <taxon>Malacostraca</taxon>
        <taxon>Eumalacostraca</taxon>
        <taxon>Eucarida</taxon>
        <taxon>Decapoda</taxon>
        <taxon>Pleocyemata</taxon>
        <taxon>Brachyura</taxon>
        <taxon>Eubrachyura</taxon>
        <taxon>Portunoidea</taxon>
        <taxon>Portunidae</taxon>
        <taxon>Portuninae</taxon>
        <taxon>Portunus</taxon>
    </lineage>
</organism>
<feature type="compositionally biased region" description="Polar residues" evidence="1">
    <location>
        <begin position="76"/>
        <end position="85"/>
    </location>
</feature>
<gene>
    <name evidence="2" type="ORF">E2C01_058561</name>
</gene>
<feature type="region of interest" description="Disordered" evidence="1">
    <location>
        <begin position="1"/>
        <end position="94"/>
    </location>
</feature>
<comment type="caution">
    <text evidence="2">The sequence shown here is derived from an EMBL/GenBank/DDBJ whole genome shotgun (WGS) entry which is preliminary data.</text>
</comment>
<evidence type="ECO:0008006" key="4">
    <source>
        <dbReference type="Google" id="ProtNLM"/>
    </source>
</evidence>
<feature type="compositionally biased region" description="Pro residues" evidence="1">
    <location>
        <begin position="28"/>
        <end position="38"/>
    </location>
</feature>
<dbReference type="AlphaFoldDB" id="A0A5B7H3I6"/>
<protein>
    <recommendedName>
        <fullName evidence="4">CCHC-type domain-containing protein</fullName>
    </recommendedName>
</protein>
<feature type="compositionally biased region" description="Low complexity" evidence="1">
    <location>
        <begin position="15"/>
        <end position="27"/>
    </location>
</feature>
<dbReference type="EMBL" id="VSRR010022104">
    <property type="protein sequence ID" value="MPC64446.1"/>
    <property type="molecule type" value="Genomic_DNA"/>
</dbReference>
<dbReference type="Proteomes" id="UP000324222">
    <property type="component" value="Unassembled WGS sequence"/>
</dbReference>